<sequence>MYWQFKSQLYYGPTGVSWPFASDEIVDDSSSGAPKGKGGLAAGSTSFNPSSGAFPSLDLANWNTGAFSQSNGDYSPMDVFYPQSEGSQYLQPQSESYDLQEPPQGVSEPYPSTFIVQSGGGYRRSRLSATRDRYSLNQDPEEFGVDPEDFSNDELPNSNKG</sequence>
<evidence type="ECO:0000313" key="4">
    <source>
        <dbReference type="EMBL" id="KAJ3586920.1"/>
    </source>
</evidence>
<evidence type="ECO:0000313" key="3">
    <source>
        <dbReference type="EMBL" id="KAJ3586919.1"/>
    </source>
</evidence>
<evidence type="ECO:0000313" key="2">
    <source>
        <dbReference type="EMBL" id="KAJ3586917.1"/>
    </source>
</evidence>
<feature type="region of interest" description="Disordered" evidence="1">
    <location>
        <begin position="73"/>
        <end position="161"/>
    </location>
</feature>
<proteinExistence type="predicted"/>
<feature type="compositionally biased region" description="Acidic residues" evidence="1">
    <location>
        <begin position="139"/>
        <end position="152"/>
    </location>
</feature>
<protein>
    <submittedName>
        <fullName evidence="2">Uncharacterized protein</fullName>
    </submittedName>
</protein>
<comment type="caution">
    <text evidence="2">The sequence shown here is derived from an EMBL/GenBank/DDBJ whole genome shotgun (WGS) entry which is preliminary data.</text>
</comment>
<keyword evidence="5" id="KW-1185">Reference proteome</keyword>
<feature type="compositionally biased region" description="Polar residues" evidence="1">
    <location>
        <begin position="84"/>
        <end position="97"/>
    </location>
</feature>
<name>A0A9Q0I4U7_9TELE</name>
<feature type="region of interest" description="Disordered" evidence="1">
    <location>
        <begin position="22"/>
        <end position="47"/>
    </location>
</feature>
<dbReference type="EMBL" id="JANIIK010000117">
    <property type="protein sequence ID" value="KAJ3586917.1"/>
    <property type="molecule type" value="Genomic_DNA"/>
</dbReference>
<accession>A0A9Q0I4U7</accession>
<organism evidence="2 5">
    <name type="scientific">Muraenolepis orangiensis</name>
    <name type="common">Patagonian moray cod</name>
    <dbReference type="NCBI Taxonomy" id="630683"/>
    <lineage>
        <taxon>Eukaryota</taxon>
        <taxon>Metazoa</taxon>
        <taxon>Chordata</taxon>
        <taxon>Craniata</taxon>
        <taxon>Vertebrata</taxon>
        <taxon>Euteleostomi</taxon>
        <taxon>Actinopterygii</taxon>
        <taxon>Neopterygii</taxon>
        <taxon>Teleostei</taxon>
        <taxon>Neoteleostei</taxon>
        <taxon>Acanthomorphata</taxon>
        <taxon>Zeiogadaria</taxon>
        <taxon>Gadariae</taxon>
        <taxon>Gadiformes</taxon>
        <taxon>Muraenolepidoidei</taxon>
        <taxon>Muraenolepididae</taxon>
        <taxon>Muraenolepis</taxon>
    </lineage>
</organism>
<gene>
    <name evidence="2" type="ORF">NHX12_013309</name>
    <name evidence="3" type="ORF">NHX12_013311</name>
    <name evidence="4" type="ORF">NHX12_013312</name>
</gene>
<evidence type="ECO:0000313" key="5">
    <source>
        <dbReference type="Proteomes" id="UP001148018"/>
    </source>
</evidence>
<dbReference type="EMBL" id="JANIIK010000117">
    <property type="protein sequence ID" value="KAJ3586920.1"/>
    <property type="molecule type" value="Genomic_DNA"/>
</dbReference>
<dbReference type="AlphaFoldDB" id="A0A9Q0I4U7"/>
<dbReference type="EMBL" id="JANIIK010000117">
    <property type="protein sequence ID" value="KAJ3586919.1"/>
    <property type="molecule type" value="Genomic_DNA"/>
</dbReference>
<evidence type="ECO:0000256" key="1">
    <source>
        <dbReference type="SAM" id="MobiDB-lite"/>
    </source>
</evidence>
<reference evidence="2" key="1">
    <citation type="submission" date="2022-07" db="EMBL/GenBank/DDBJ databases">
        <title>Chromosome-level genome of Muraenolepis orangiensis.</title>
        <authorList>
            <person name="Kim J."/>
        </authorList>
    </citation>
    <scope>NUCLEOTIDE SEQUENCE</scope>
    <source>
        <strain evidence="2">KU_S4_2022</strain>
        <tissue evidence="2">Muscle</tissue>
    </source>
</reference>
<dbReference type="Proteomes" id="UP001148018">
    <property type="component" value="Unassembled WGS sequence"/>
</dbReference>